<evidence type="ECO:0000256" key="1">
    <source>
        <dbReference type="ARBA" id="ARBA00008679"/>
    </source>
</evidence>
<keyword evidence="2" id="KW-0456">Lyase</keyword>
<dbReference type="RefSeq" id="WP_133804721.1">
    <property type="nucleotide sequence ID" value="NZ_SNWQ01000025.1"/>
</dbReference>
<dbReference type="Proteomes" id="UP000295388">
    <property type="component" value="Unassembled WGS sequence"/>
</dbReference>
<evidence type="ECO:0000256" key="2">
    <source>
        <dbReference type="ARBA" id="ARBA00023239"/>
    </source>
</evidence>
<name>A0A4R6JI90_9ACTN</name>
<evidence type="ECO:0000313" key="3">
    <source>
        <dbReference type="EMBL" id="TDO34811.1"/>
    </source>
</evidence>
<accession>A0A4R6JI90</accession>
<dbReference type="AlphaFoldDB" id="A0A4R6JI90"/>
<dbReference type="Gene3D" id="3.20.20.70">
    <property type="entry name" value="Aldolase class I"/>
    <property type="match status" value="1"/>
</dbReference>
<evidence type="ECO:0000313" key="4">
    <source>
        <dbReference type="Proteomes" id="UP000295388"/>
    </source>
</evidence>
<protein>
    <submittedName>
        <fullName evidence="3">Sulfofructosephosphate aldolase</fullName>
    </submittedName>
</protein>
<dbReference type="GO" id="GO:0061595">
    <property type="term" value="F:6-deoxy-6-sulfofructose-1-phosphate aldolase activity"/>
    <property type="evidence" value="ECO:0007669"/>
    <property type="project" value="TreeGrafter"/>
</dbReference>
<dbReference type="SUPFAM" id="SSF51569">
    <property type="entry name" value="Aldolase"/>
    <property type="match status" value="1"/>
</dbReference>
<comment type="caution">
    <text evidence="3">The sequence shown here is derived from an EMBL/GenBank/DDBJ whole genome shotgun (WGS) entry which is preliminary data.</text>
</comment>
<comment type="similarity">
    <text evidence="1">Belongs to the aldolase LacD family.</text>
</comment>
<dbReference type="OrthoDB" id="9802970at2"/>
<reference evidence="3 4" key="1">
    <citation type="submission" date="2019-03" db="EMBL/GenBank/DDBJ databases">
        <title>Genomic Encyclopedia of Type Strains, Phase III (KMG-III): the genomes of soil and plant-associated and newly described type strains.</title>
        <authorList>
            <person name="Whitman W."/>
        </authorList>
    </citation>
    <scope>NUCLEOTIDE SEQUENCE [LARGE SCALE GENOMIC DNA]</scope>
    <source>
        <strain evidence="3 4">VKM Ac-2527</strain>
    </source>
</reference>
<organism evidence="3 4">
    <name type="scientific">Kribbella caucasensis</name>
    <dbReference type="NCBI Taxonomy" id="2512215"/>
    <lineage>
        <taxon>Bacteria</taxon>
        <taxon>Bacillati</taxon>
        <taxon>Actinomycetota</taxon>
        <taxon>Actinomycetes</taxon>
        <taxon>Propionibacteriales</taxon>
        <taxon>Kribbellaceae</taxon>
        <taxon>Kribbella</taxon>
    </lineage>
</organism>
<dbReference type="EMBL" id="SNWQ01000025">
    <property type="protein sequence ID" value="TDO34811.1"/>
    <property type="molecule type" value="Genomic_DNA"/>
</dbReference>
<sequence>MTSAQTSRPDQTGTAPDLSVLARPSGGFAMLAVDQREAMRAMFAAHQTTPVTDDQVTRFKLAAASILTPYASGVLIDKQFAFDQAVAERVVDPACGLIAAADHFIAGPDEFVADVEIDRAVVPSEVRDQGAVALKLLVIHRPDGDPAARIAMVEEFVGRCRAAGLISIIEPVSKAPRDGREWNWDDGVLAAARELGALGADLYKAEVPLHGDGDADEIRRRCEAITEAVDSPWVVLSSGVPHELFPEAVRIACSAGASGFLAGRAIWASVIGSDDVERDLLEISVPRLERLGAVVDEALGER</sequence>
<dbReference type="PANTHER" id="PTHR39340:SF1">
    <property type="entry name" value="SULFOFRUCTOSEPHOSPHATE ALDOLASE"/>
    <property type="match status" value="1"/>
</dbReference>
<dbReference type="InterPro" id="IPR013785">
    <property type="entry name" value="Aldolase_TIM"/>
</dbReference>
<dbReference type="InterPro" id="IPR002915">
    <property type="entry name" value="DeoC/FbaB/LacD_aldolase"/>
</dbReference>
<gene>
    <name evidence="3" type="ORF">EV643_12568</name>
</gene>
<dbReference type="PANTHER" id="PTHR39340">
    <property type="entry name" value="SULFOFRUCTOSEPHOSPHATE ALDOLASE"/>
    <property type="match status" value="1"/>
</dbReference>
<dbReference type="GO" id="GO:1902777">
    <property type="term" value="P:6-sulfoquinovose(1-) catabolic process"/>
    <property type="evidence" value="ECO:0007669"/>
    <property type="project" value="TreeGrafter"/>
</dbReference>
<dbReference type="InterPro" id="IPR050552">
    <property type="entry name" value="LacD_aldolase"/>
</dbReference>
<proteinExistence type="inferred from homology"/>
<keyword evidence="4" id="KW-1185">Reference proteome</keyword>
<dbReference type="SMART" id="SM01133">
    <property type="entry name" value="DeoC"/>
    <property type="match status" value="1"/>
</dbReference>
<dbReference type="Pfam" id="PF01791">
    <property type="entry name" value="DeoC"/>
    <property type="match status" value="1"/>
</dbReference>